<name>X1E848_9ZZZZ</name>
<dbReference type="EMBL" id="BART01023238">
    <property type="protein sequence ID" value="GAH04838.1"/>
    <property type="molecule type" value="Genomic_DNA"/>
</dbReference>
<gene>
    <name evidence="2" type="ORF">S01H4_42335</name>
</gene>
<reference evidence="2" key="1">
    <citation type="journal article" date="2014" name="Front. Microbiol.">
        <title>High frequency of phylogenetically diverse reductive dehalogenase-homologous genes in deep subseafloor sedimentary metagenomes.</title>
        <authorList>
            <person name="Kawai M."/>
            <person name="Futagami T."/>
            <person name="Toyoda A."/>
            <person name="Takaki Y."/>
            <person name="Nishi S."/>
            <person name="Hori S."/>
            <person name="Arai W."/>
            <person name="Tsubouchi T."/>
            <person name="Morono Y."/>
            <person name="Uchiyama I."/>
            <person name="Ito T."/>
            <person name="Fujiyama A."/>
            <person name="Inagaki F."/>
            <person name="Takami H."/>
        </authorList>
    </citation>
    <scope>NUCLEOTIDE SEQUENCE</scope>
    <source>
        <strain evidence="2">Expedition CK06-06</strain>
    </source>
</reference>
<accession>X1E848</accession>
<feature type="non-terminal residue" evidence="2">
    <location>
        <position position="224"/>
    </location>
</feature>
<dbReference type="AlphaFoldDB" id="X1E848"/>
<dbReference type="SUPFAM" id="SSF53756">
    <property type="entry name" value="UDP-Glycosyltransferase/glycogen phosphorylase"/>
    <property type="match status" value="1"/>
</dbReference>
<sequence>MKKPKKRIALFHPWIKSKGGAERVVLELLKNKKYDIDVYTWVYDEKETFEDFKKFNINMIAPEIARKFSRFYLLRGLFFPVSLFSKIPLKKYDLFFISTSGLAELITLRNYKKGKTFAYVHSILRASYKDDIKWNLKYRYKKPFLRSLYLIATKIYRVLEKIAWKKIDVAIFNSELSVERAKNHNLLGNKKINIVYPPVNVHKLKKVKTKNKNYFLYISRFNRL</sequence>
<dbReference type="Gene3D" id="3.40.50.2000">
    <property type="entry name" value="Glycogen Phosphorylase B"/>
    <property type="match status" value="1"/>
</dbReference>
<protein>
    <recommendedName>
        <fullName evidence="1">Glycosyltransferase subfamily 4-like N-terminal domain-containing protein</fullName>
    </recommendedName>
</protein>
<dbReference type="InterPro" id="IPR028098">
    <property type="entry name" value="Glyco_trans_4-like_N"/>
</dbReference>
<feature type="domain" description="Glycosyltransferase subfamily 4-like N-terminal" evidence="1">
    <location>
        <begin position="19"/>
        <end position="202"/>
    </location>
</feature>
<proteinExistence type="predicted"/>
<evidence type="ECO:0000313" key="2">
    <source>
        <dbReference type="EMBL" id="GAH04838.1"/>
    </source>
</evidence>
<evidence type="ECO:0000259" key="1">
    <source>
        <dbReference type="Pfam" id="PF13439"/>
    </source>
</evidence>
<organism evidence="2">
    <name type="scientific">marine sediment metagenome</name>
    <dbReference type="NCBI Taxonomy" id="412755"/>
    <lineage>
        <taxon>unclassified sequences</taxon>
        <taxon>metagenomes</taxon>
        <taxon>ecological metagenomes</taxon>
    </lineage>
</organism>
<dbReference type="Pfam" id="PF13439">
    <property type="entry name" value="Glyco_transf_4"/>
    <property type="match status" value="1"/>
</dbReference>
<comment type="caution">
    <text evidence="2">The sequence shown here is derived from an EMBL/GenBank/DDBJ whole genome shotgun (WGS) entry which is preliminary data.</text>
</comment>